<proteinExistence type="predicted"/>
<dbReference type="Pfam" id="PF04185">
    <property type="entry name" value="Phosphoesterase"/>
    <property type="match status" value="1"/>
</dbReference>
<evidence type="ECO:0000313" key="2">
    <source>
        <dbReference type="EMBL" id="KAG6382827.1"/>
    </source>
</evidence>
<evidence type="ECO:0000256" key="1">
    <source>
        <dbReference type="ARBA" id="ARBA00022801"/>
    </source>
</evidence>
<dbReference type="Gene3D" id="3.40.720.10">
    <property type="entry name" value="Alkaline Phosphatase, subunit A"/>
    <property type="match status" value="1"/>
</dbReference>
<dbReference type="AlphaFoldDB" id="A0A8X8YU60"/>
<dbReference type="EMBL" id="PNBA02000878">
    <property type="protein sequence ID" value="KAG6382827.1"/>
    <property type="molecule type" value="Genomic_DNA"/>
</dbReference>
<dbReference type="InterPro" id="IPR007312">
    <property type="entry name" value="Phosphoesterase"/>
</dbReference>
<dbReference type="GO" id="GO:0042578">
    <property type="term" value="F:phosphoric ester hydrolase activity"/>
    <property type="evidence" value="ECO:0007669"/>
    <property type="project" value="UniProtKB-ARBA"/>
</dbReference>
<reference evidence="2" key="2">
    <citation type="submission" date="2020-08" db="EMBL/GenBank/DDBJ databases">
        <title>Plant Genome Project.</title>
        <authorList>
            <person name="Zhang R.-G."/>
        </authorList>
    </citation>
    <scope>NUCLEOTIDE SEQUENCE</scope>
    <source>
        <strain evidence="2">Huo1</strain>
        <tissue evidence="2">Leaf</tissue>
    </source>
</reference>
<comment type="caution">
    <text evidence="2">The sequence shown here is derived from an EMBL/GenBank/DDBJ whole genome shotgun (WGS) entry which is preliminary data.</text>
</comment>
<protein>
    <submittedName>
        <fullName evidence="2">Uncharacterized protein</fullName>
    </submittedName>
</protein>
<dbReference type="InterPro" id="IPR017850">
    <property type="entry name" value="Alkaline_phosphatase_core_sf"/>
</dbReference>
<accession>A0A8X8YU60</accession>
<evidence type="ECO:0000313" key="3">
    <source>
        <dbReference type="Proteomes" id="UP000298416"/>
    </source>
</evidence>
<reference evidence="2" key="1">
    <citation type="submission" date="2018-01" db="EMBL/GenBank/DDBJ databases">
        <authorList>
            <person name="Mao J.F."/>
        </authorList>
    </citation>
    <scope>NUCLEOTIDE SEQUENCE</scope>
    <source>
        <strain evidence="2">Huo1</strain>
        <tissue evidence="2">Leaf</tissue>
    </source>
</reference>
<keyword evidence="1" id="KW-0378">Hydrolase</keyword>
<dbReference type="PANTHER" id="PTHR31956">
    <property type="entry name" value="NON-SPECIFIC PHOSPHOLIPASE C4-RELATED"/>
    <property type="match status" value="1"/>
</dbReference>
<dbReference type="Proteomes" id="UP000298416">
    <property type="component" value="Unassembled WGS sequence"/>
</dbReference>
<keyword evidence="3" id="KW-1185">Reference proteome</keyword>
<organism evidence="2">
    <name type="scientific">Salvia splendens</name>
    <name type="common">Scarlet sage</name>
    <dbReference type="NCBI Taxonomy" id="180675"/>
    <lineage>
        <taxon>Eukaryota</taxon>
        <taxon>Viridiplantae</taxon>
        <taxon>Streptophyta</taxon>
        <taxon>Embryophyta</taxon>
        <taxon>Tracheophyta</taxon>
        <taxon>Spermatophyta</taxon>
        <taxon>Magnoliopsida</taxon>
        <taxon>eudicotyledons</taxon>
        <taxon>Gunneridae</taxon>
        <taxon>Pentapetalae</taxon>
        <taxon>asterids</taxon>
        <taxon>lamiids</taxon>
        <taxon>Lamiales</taxon>
        <taxon>Lamiaceae</taxon>
        <taxon>Nepetoideae</taxon>
        <taxon>Mentheae</taxon>
        <taxon>Salviinae</taxon>
        <taxon>Salvia</taxon>
        <taxon>Salvia subgen. Calosphace</taxon>
        <taxon>core Calosphace</taxon>
    </lineage>
</organism>
<name>A0A8X8YU60_SALSN</name>
<sequence>MDRWFASTQPNRLYVHSATSHGASSNVRKDLIHGFPQKTIFDSLDENDLEFGIYYQNIPTTLFFKSLRKLKNVVKFHSYALKFKLDAMLGRLSELRDFDVVAVPGDDDHPSHDVAEGQRFVKEVYETLRKSPQWEEMAILITYDEHGRRLKESPIRMGSLDPTRITLSFNRLGVRVPTLLISPWIDKGSEKLPEVKMALRPRGAREDERLSEYVEDAVKRFLEAGRAALKAGANESP</sequence>
<dbReference type="GO" id="GO:0009395">
    <property type="term" value="P:phospholipid catabolic process"/>
    <property type="evidence" value="ECO:0007669"/>
    <property type="project" value="TreeGrafter"/>
</dbReference>
<dbReference type="PANTHER" id="PTHR31956:SF1">
    <property type="entry name" value="NON-SPECIFIC PHOSPHOLIPASE C1"/>
    <property type="match status" value="1"/>
</dbReference>
<gene>
    <name evidence="2" type="ORF">SASPL_157462</name>
</gene>